<organism evidence="2 3">
    <name type="scientific">Paenibacillus pasadenensis</name>
    <dbReference type="NCBI Taxonomy" id="217090"/>
    <lineage>
        <taxon>Bacteria</taxon>
        <taxon>Bacillati</taxon>
        <taxon>Bacillota</taxon>
        <taxon>Bacilli</taxon>
        <taxon>Bacillales</taxon>
        <taxon>Paenibacillaceae</taxon>
        <taxon>Paenibacillus</taxon>
    </lineage>
</organism>
<comment type="caution">
    <text evidence="2">The sequence shown here is derived from an EMBL/GenBank/DDBJ whole genome shotgun (WGS) entry which is preliminary data.</text>
</comment>
<evidence type="ECO:0000256" key="1">
    <source>
        <dbReference type="SAM" id="MobiDB-lite"/>
    </source>
</evidence>
<dbReference type="Proteomes" id="UP000234789">
    <property type="component" value="Unassembled WGS sequence"/>
</dbReference>
<accession>A0A2N5N6K7</accession>
<gene>
    <name evidence="2" type="ORF">B8V81_4386</name>
</gene>
<dbReference type="EMBL" id="NFEZ01000004">
    <property type="protein sequence ID" value="PLT45955.1"/>
    <property type="molecule type" value="Genomic_DNA"/>
</dbReference>
<feature type="compositionally biased region" description="Basic and acidic residues" evidence="1">
    <location>
        <begin position="42"/>
        <end position="51"/>
    </location>
</feature>
<feature type="region of interest" description="Disordered" evidence="1">
    <location>
        <begin position="1"/>
        <end position="57"/>
    </location>
</feature>
<keyword evidence="3" id="KW-1185">Reference proteome</keyword>
<dbReference type="InterPro" id="IPR025175">
    <property type="entry name" value="DUF3934"/>
</dbReference>
<evidence type="ECO:0000313" key="3">
    <source>
        <dbReference type="Proteomes" id="UP000234789"/>
    </source>
</evidence>
<protein>
    <recommendedName>
        <fullName evidence="4">DUF3934 domain-containing protein</fullName>
    </recommendedName>
</protein>
<feature type="compositionally biased region" description="Gly residues" evidence="1">
    <location>
        <begin position="1"/>
        <end position="12"/>
    </location>
</feature>
<proteinExistence type="predicted"/>
<evidence type="ECO:0008006" key="4">
    <source>
        <dbReference type="Google" id="ProtNLM"/>
    </source>
</evidence>
<name>A0A2N5N6K7_9BACL</name>
<dbReference type="AlphaFoldDB" id="A0A2N5N6K7"/>
<dbReference type="RefSeq" id="WP_084136501.1">
    <property type="nucleotide sequence ID" value="NZ_BIMM01000043.1"/>
</dbReference>
<dbReference type="Pfam" id="PF13070">
    <property type="entry name" value="DUF3934"/>
    <property type="match status" value="1"/>
</dbReference>
<sequence>MSKSKGGGTGRGTGKKGWNRWQAAERRAKSKPKPYVSKGLQKKAEEAKAARQSEPSS</sequence>
<reference evidence="2 3" key="1">
    <citation type="submission" date="2017-05" db="EMBL/GenBank/DDBJ databases">
        <title>Functional genome analysis of Paenibacillus pasadenensis strain R16: insights on endophytic life style and antifungal activity.</title>
        <authorList>
            <person name="Passera A."/>
            <person name="Marcolungo L."/>
            <person name="Casati P."/>
            <person name="Brasca M."/>
            <person name="Quaglino F."/>
            <person name="Delledonne M."/>
        </authorList>
    </citation>
    <scope>NUCLEOTIDE SEQUENCE [LARGE SCALE GENOMIC DNA]</scope>
    <source>
        <strain evidence="2 3">R16</strain>
    </source>
</reference>
<evidence type="ECO:0000313" key="2">
    <source>
        <dbReference type="EMBL" id="PLT45955.1"/>
    </source>
</evidence>